<keyword evidence="2" id="KW-1185">Reference proteome</keyword>
<dbReference type="Proteomes" id="UP001209540">
    <property type="component" value="Unassembled WGS sequence"/>
</dbReference>
<dbReference type="AlphaFoldDB" id="A0AAD5PGX6"/>
<organism evidence="1 2">
    <name type="scientific">Phascolomyces articulosus</name>
    <dbReference type="NCBI Taxonomy" id="60185"/>
    <lineage>
        <taxon>Eukaryota</taxon>
        <taxon>Fungi</taxon>
        <taxon>Fungi incertae sedis</taxon>
        <taxon>Mucoromycota</taxon>
        <taxon>Mucoromycotina</taxon>
        <taxon>Mucoromycetes</taxon>
        <taxon>Mucorales</taxon>
        <taxon>Lichtheimiaceae</taxon>
        <taxon>Phascolomyces</taxon>
    </lineage>
</organism>
<name>A0AAD5PGX6_9FUNG</name>
<protein>
    <submittedName>
        <fullName evidence="1">Uncharacterized protein</fullName>
    </submittedName>
</protein>
<evidence type="ECO:0000313" key="2">
    <source>
        <dbReference type="Proteomes" id="UP001209540"/>
    </source>
</evidence>
<proteinExistence type="predicted"/>
<reference evidence="1" key="2">
    <citation type="submission" date="2023-02" db="EMBL/GenBank/DDBJ databases">
        <authorList>
            <consortium name="DOE Joint Genome Institute"/>
            <person name="Mondo S.J."/>
            <person name="Chang Y."/>
            <person name="Wang Y."/>
            <person name="Ahrendt S."/>
            <person name="Andreopoulos W."/>
            <person name="Barry K."/>
            <person name="Beard J."/>
            <person name="Benny G.L."/>
            <person name="Blankenship S."/>
            <person name="Bonito G."/>
            <person name="Cuomo C."/>
            <person name="Desiro A."/>
            <person name="Gervers K.A."/>
            <person name="Hundley H."/>
            <person name="Kuo A."/>
            <person name="LaButti K."/>
            <person name="Lang B.F."/>
            <person name="Lipzen A."/>
            <person name="O'Donnell K."/>
            <person name="Pangilinan J."/>
            <person name="Reynolds N."/>
            <person name="Sandor L."/>
            <person name="Smith M.W."/>
            <person name="Tsang A."/>
            <person name="Grigoriev I.V."/>
            <person name="Stajich J.E."/>
            <person name="Spatafora J.W."/>
        </authorList>
    </citation>
    <scope>NUCLEOTIDE SEQUENCE</scope>
    <source>
        <strain evidence="1">RSA 2281</strain>
    </source>
</reference>
<dbReference type="EMBL" id="JAIXMP010000006">
    <property type="protein sequence ID" value="KAI9271512.1"/>
    <property type="molecule type" value="Genomic_DNA"/>
</dbReference>
<evidence type="ECO:0000313" key="1">
    <source>
        <dbReference type="EMBL" id="KAI9271512.1"/>
    </source>
</evidence>
<accession>A0AAD5PGX6</accession>
<comment type="caution">
    <text evidence="1">The sequence shown here is derived from an EMBL/GenBank/DDBJ whole genome shotgun (WGS) entry which is preliminary data.</text>
</comment>
<sequence>MGRRLDLILRKKLELGTDKAGRRTDDNGSKLFREKDLKLLKALKDMIMYIKTEAGVDDVQGLEVVGLLQYGLKMSSITMDILVNYVHRVTGTGNVVVPSDWNNLPDFRKVLFMALSIKEIVSRTMELLQSKLGNDNDDLGKVMEPPEVD</sequence>
<reference evidence="1" key="1">
    <citation type="journal article" date="2022" name="IScience">
        <title>Evolution of zygomycete secretomes and the origins of terrestrial fungal ecologies.</title>
        <authorList>
            <person name="Chang Y."/>
            <person name="Wang Y."/>
            <person name="Mondo S."/>
            <person name="Ahrendt S."/>
            <person name="Andreopoulos W."/>
            <person name="Barry K."/>
            <person name="Beard J."/>
            <person name="Benny G.L."/>
            <person name="Blankenship S."/>
            <person name="Bonito G."/>
            <person name="Cuomo C."/>
            <person name="Desiro A."/>
            <person name="Gervers K.A."/>
            <person name="Hundley H."/>
            <person name="Kuo A."/>
            <person name="LaButti K."/>
            <person name="Lang B.F."/>
            <person name="Lipzen A."/>
            <person name="O'Donnell K."/>
            <person name="Pangilinan J."/>
            <person name="Reynolds N."/>
            <person name="Sandor L."/>
            <person name="Smith M.E."/>
            <person name="Tsang A."/>
            <person name="Grigoriev I.V."/>
            <person name="Stajich J.E."/>
            <person name="Spatafora J.W."/>
        </authorList>
    </citation>
    <scope>NUCLEOTIDE SEQUENCE</scope>
    <source>
        <strain evidence="1">RSA 2281</strain>
    </source>
</reference>
<gene>
    <name evidence="1" type="ORF">BDA99DRAFT_533999</name>
</gene>